<comment type="caution">
    <text evidence="1">The sequence shown here is derived from an EMBL/GenBank/DDBJ whole genome shotgun (WGS) entry which is preliminary data.</text>
</comment>
<organism evidence="1 2">
    <name type="scientific">Pedobacter hiemivivus</name>
    <dbReference type="NCBI Taxonomy" id="2530454"/>
    <lineage>
        <taxon>Bacteria</taxon>
        <taxon>Pseudomonadati</taxon>
        <taxon>Bacteroidota</taxon>
        <taxon>Sphingobacteriia</taxon>
        <taxon>Sphingobacteriales</taxon>
        <taxon>Sphingobacteriaceae</taxon>
        <taxon>Pedobacter</taxon>
    </lineage>
</organism>
<proteinExistence type="predicted"/>
<dbReference type="AlphaFoldDB" id="A0A4U1G8V6"/>
<dbReference type="Pfam" id="PF14054">
    <property type="entry name" value="DUF4249"/>
    <property type="match status" value="1"/>
</dbReference>
<gene>
    <name evidence="1" type="ORF">FBD94_16210</name>
</gene>
<dbReference type="RefSeq" id="WP_136880965.1">
    <property type="nucleotide sequence ID" value="NZ_SWDX01000006.1"/>
</dbReference>
<dbReference type="PROSITE" id="PS51257">
    <property type="entry name" value="PROKAR_LIPOPROTEIN"/>
    <property type="match status" value="1"/>
</dbReference>
<protein>
    <submittedName>
        <fullName evidence="1">DUF4249 family protein</fullName>
    </submittedName>
</protein>
<dbReference type="EMBL" id="SWDX01000006">
    <property type="protein sequence ID" value="TKC59083.1"/>
    <property type="molecule type" value="Genomic_DNA"/>
</dbReference>
<dbReference type="Proteomes" id="UP000309594">
    <property type="component" value="Unassembled WGS sequence"/>
</dbReference>
<name>A0A4U1G8V6_9SPHI</name>
<accession>A0A4U1G8V6</accession>
<dbReference type="InterPro" id="IPR025345">
    <property type="entry name" value="DUF4249"/>
</dbReference>
<reference evidence="1 2" key="1">
    <citation type="submission" date="2019-04" db="EMBL/GenBank/DDBJ databases">
        <title>Pedobacter sp. RP-1-16 sp. nov., isolated from Arctic soil.</title>
        <authorList>
            <person name="Dahal R.H."/>
            <person name="Kim D.-U."/>
        </authorList>
    </citation>
    <scope>NUCLEOTIDE SEQUENCE [LARGE SCALE GENOMIC DNA]</scope>
    <source>
        <strain evidence="1 2">RP-1-16</strain>
    </source>
</reference>
<evidence type="ECO:0000313" key="1">
    <source>
        <dbReference type="EMBL" id="TKC59083.1"/>
    </source>
</evidence>
<sequence>MEIIKYIKCSTVVLIMAFSGLLACKKEDAAIADYARPVVQAYLSPGVPLLVKVYYQKYLDDTISYGFPIKDLQLKVSDGTNTVALTESADGVYEYADAGFVKDKGTYSLSFSYLDKTISAQTTMPDKPIGFTVSASSQKVPVFSFGTEPEAFVPVTFKWNNNDGGYYMMMMKNTDTYPTRINTRDSRPYADSEAILGQVSTYQTQQMMFNFSGNYKVLLFRINKEYSDALNSGGGTSLNLTNPYTNVQNGLGIFTAMQADTLDLLVYQ</sequence>
<evidence type="ECO:0000313" key="2">
    <source>
        <dbReference type="Proteomes" id="UP000309594"/>
    </source>
</evidence>